<feature type="signal peptide" evidence="1">
    <location>
        <begin position="1"/>
        <end position="19"/>
    </location>
</feature>
<accession>A0AA91DJX7</accession>
<dbReference type="InterPro" id="IPR050682">
    <property type="entry name" value="ModA/WtpA"/>
</dbReference>
<dbReference type="InterPro" id="IPR006311">
    <property type="entry name" value="TAT_signal"/>
</dbReference>
<keyword evidence="1" id="KW-0732">Signal</keyword>
<dbReference type="Pfam" id="PF13531">
    <property type="entry name" value="SBP_bac_11"/>
    <property type="match status" value="1"/>
</dbReference>
<dbReference type="PROSITE" id="PS51318">
    <property type="entry name" value="TAT"/>
    <property type="match status" value="1"/>
</dbReference>
<organism evidence="2 3">
    <name type="scientific">Variovorax paradoxus</name>
    <dbReference type="NCBI Taxonomy" id="34073"/>
    <lineage>
        <taxon>Bacteria</taxon>
        <taxon>Pseudomonadati</taxon>
        <taxon>Pseudomonadota</taxon>
        <taxon>Betaproteobacteria</taxon>
        <taxon>Burkholderiales</taxon>
        <taxon>Comamonadaceae</taxon>
        <taxon>Variovorax</taxon>
    </lineage>
</organism>
<dbReference type="RefSeq" id="WP_081270136.1">
    <property type="nucleotide sequence ID" value="NZ_LVHG01000067.1"/>
</dbReference>
<dbReference type="GO" id="GO:0015689">
    <property type="term" value="P:molybdate ion transport"/>
    <property type="evidence" value="ECO:0007669"/>
    <property type="project" value="TreeGrafter"/>
</dbReference>
<dbReference type="GO" id="GO:0030973">
    <property type="term" value="F:molybdate ion binding"/>
    <property type="evidence" value="ECO:0007669"/>
    <property type="project" value="TreeGrafter"/>
</dbReference>
<dbReference type="Proteomes" id="UP000077852">
    <property type="component" value="Unassembled WGS sequence"/>
</dbReference>
<name>A0AA91DJX7_VARPD</name>
<evidence type="ECO:0000313" key="3">
    <source>
        <dbReference type="Proteomes" id="UP000077852"/>
    </source>
</evidence>
<dbReference type="AlphaFoldDB" id="A0AA91DJX7"/>
<dbReference type="PROSITE" id="PS51257">
    <property type="entry name" value="PROKAR_LIPOPROTEIN"/>
    <property type="match status" value="1"/>
</dbReference>
<evidence type="ECO:0000313" key="2">
    <source>
        <dbReference type="EMBL" id="OAK59863.1"/>
    </source>
</evidence>
<reference evidence="2 3" key="1">
    <citation type="submission" date="2016-03" db="EMBL/GenBank/DDBJ databases">
        <title>Genome sequence of Variovorax paradoxus KB5.</title>
        <authorList>
            <person name="Jeong H."/>
            <person name="Hong C.E."/>
            <person name="Jo S.H."/>
            <person name="Park J.M."/>
        </authorList>
    </citation>
    <scope>NUCLEOTIDE SEQUENCE [LARGE SCALE GENOMIC DNA]</scope>
    <source>
        <strain evidence="2 3">KB5</strain>
    </source>
</reference>
<comment type="caution">
    <text evidence="2">The sequence shown here is derived from an EMBL/GenBank/DDBJ whole genome shotgun (WGS) entry which is preliminary data.</text>
</comment>
<dbReference type="SUPFAM" id="SSF53850">
    <property type="entry name" value="Periplasmic binding protein-like II"/>
    <property type="match status" value="1"/>
</dbReference>
<evidence type="ECO:0000256" key="1">
    <source>
        <dbReference type="SAM" id="SignalP"/>
    </source>
</evidence>
<dbReference type="Gene3D" id="3.40.190.10">
    <property type="entry name" value="Periplasmic binding protein-like II"/>
    <property type="match status" value="2"/>
</dbReference>
<protein>
    <submittedName>
        <fullName evidence="2">Molybdenum ABC transporter substrate-binding protein</fullName>
    </submittedName>
</protein>
<gene>
    <name evidence="2" type="ORF">A3K87_25535</name>
</gene>
<proteinExistence type="predicted"/>
<dbReference type="PANTHER" id="PTHR30632">
    <property type="entry name" value="MOLYBDATE-BINDING PERIPLASMIC PROTEIN"/>
    <property type="match status" value="1"/>
</dbReference>
<dbReference type="EMBL" id="LVHG01000067">
    <property type="protein sequence ID" value="OAK59863.1"/>
    <property type="molecule type" value="Genomic_DNA"/>
</dbReference>
<feature type="chain" id="PRO_5041727573" evidence="1">
    <location>
        <begin position="20"/>
        <end position="273"/>
    </location>
</feature>
<sequence length="273" mass="28249">MTKPSFSSFTRRAALPLLAALALAGCGGIGGTQPPAASADIHVMTSGGFTAAYNDLRPAFERSSGRSVKTAYGASMGNADDSIPSRLARNEPADVVILARPALDALVAQGKVVPGSQVDLVRSSIGFAVRKGAPRPDISTVDALKRTLIAAPSIAYSASASGTYYETELLKKLGIEAQVKPKSKRILSERVGSVVARGDAALGLQQVSELLPIEGIDYIGPLPAEVQRVTVFSAGIATASKQPEAAKQLIRYLNSPAAAPTIAKTGLEPLTAR</sequence>
<dbReference type="PANTHER" id="PTHR30632:SF11">
    <property type="entry name" value="BLR4797 PROTEIN"/>
    <property type="match status" value="1"/>
</dbReference>